<dbReference type="PANTHER" id="PTHR47959:SF1">
    <property type="entry name" value="ATP-DEPENDENT RNA HELICASE DBPA"/>
    <property type="match status" value="1"/>
</dbReference>
<keyword evidence="5" id="KW-0378">Hydrolase</keyword>
<dbReference type="SMART" id="SM00487">
    <property type="entry name" value="DEXDc"/>
    <property type="match status" value="1"/>
</dbReference>
<dbReference type="InterPro" id="IPR001650">
    <property type="entry name" value="Helicase_C-like"/>
</dbReference>
<evidence type="ECO:0000256" key="1">
    <source>
        <dbReference type="ARBA" id="ARBA00004123"/>
    </source>
</evidence>
<evidence type="ECO:0000256" key="6">
    <source>
        <dbReference type="ARBA" id="ARBA00022806"/>
    </source>
</evidence>
<evidence type="ECO:0000259" key="13">
    <source>
        <dbReference type="PROSITE" id="PS51194"/>
    </source>
</evidence>
<dbReference type="InterPro" id="IPR014001">
    <property type="entry name" value="Helicase_ATP-bd"/>
</dbReference>
<accession>A0A9N8JIV5</accession>
<evidence type="ECO:0000313" key="15">
    <source>
        <dbReference type="EMBL" id="CAD0088170.1"/>
    </source>
</evidence>
<dbReference type="GO" id="GO:0005634">
    <property type="term" value="C:nucleus"/>
    <property type="evidence" value="ECO:0007669"/>
    <property type="project" value="UniProtKB-SubCell"/>
</dbReference>
<dbReference type="InterPro" id="IPR027417">
    <property type="entry name" value="P-loop_NTPase"/>
</dbReference>
<proteinExistence type="predicted"/>
<feature type="domain" description="Helicase C-terminal" evidence="13">
    <location>
        <begin position="204"/>
        <end position="384"/>
    </location>
</feature>
<dbReference type="Gene3D" id="3.40.50.300">
    <property type="entry name" value="P-loop containing nucleotide triphosphate hydrolases"/>
    <property type="match status" value="3"/>
</dbReference>
<evidence type="ECO:0000256" key="4">
    <source>
        <dbReference type="ARBA" id="ARBA00022741"/>
    </source>
</evidence>
<comment type="subcellular location">
    <subcellularLocation>
        <location evidence="1">Nucleus</location>
    </subcellularLocation>
</comment>
<gene>
    <name evidence="15" type="ORF">AWRI4619_LOCUS5284</name>
</gene>
<dbReference type="AlphaFoldDB" id="A0A9N8JIV5"/>
<dbReference type="InterPro" id="IPR014014">
    <property type="entry name" value="RNA_helicase_DEAD_Q_motif"/>
</dbReference>
<dbReference type="EMBL" id="CAIJEN010000006">
    <property type="protein sequence ID" value="CAD0088170.1"/>
    <property type="molecule type" value="Genomic_DNA"/>
</dbReference>
<dbReference type="PROSITE" id="PS51192">
    <property type="entry name" value="HELICASE_ATP_BIND_1"/>
    <property type="match status" value="1"/>
</dbReference>
<dbReference type="GO" id="GO:0005524">
    <property type="term" value="F:ATP binding"/>
    <property type="evidence" value="ECO:0007669"/>
    <property type="project" value="UniProtKB-KW"/>
</dbReference>
<evidence type="ECO:0000256" key="3">
    <source>
        <dbReference type="ARBA" id="ARBA00022517"/>
    </source>
</evidence>
<keyword evidence="7" id="KW-0067">ATP-binding</keyword>
<name>A0A9N8JIV5_9PEZI</name>
<dbReference type="PROSITE" id="PS51194">
    <property type="entry name" value="HELICASE_CTER"/>
    <property type="match status" value="1"/>
</dbReference>
<evidence type="ECO:0000313" key="16">
    <source>
        <dbReference type="Proteomes" id="UP000716446"/>
    </source>
</evidence>
<feature type="short sequence motif" description="Q motif" evidence="11">
    <location>
        <begin position="41"/>
        <end position="69"/>
    </location>
</feature>
<evidence type="ECO:0000256" key="8">
    <source>
        <dbReference type="ARBA" id="ARBA00022884"/>
    </source>
</evidence>
<dbReference type="InterPro" id="IPR050079">
    <property type="entry name" value="DEAD_box_RNA_helicase"/>
</dbReference>
<dbReference type="Proteomes" id="UP000716446">
    <property type="component" value="Unassembled WGS sequence"/>
</dbReference>
<evidence type="ECO:0000256" key="2">
    <source>
        <dbReference type="ARBA" id="ARBA00012552"/>
    </source>
</evidence>
<keyword evidence="4" id="KW-0547">Nucleotide-binding</keyword>
<evidence type="ECO:0000256" key="9">
    <source>
        <dbReference type="ARBA" id="ARBA00023242"/>
    </source>
</evidence>
<evidence type="ECO:0000256" key="5">
    <source>
        <dbReference type="ARBA" id="ARBA00022801"/>
    </source>
</evidence>
<keyword evidence="3" id="KW-0690">Ribosome biogenesis</keyword>
<organism evidence="15 16">
    <name type="scientific">Aureobasidium vineae</name>
    <dbReference type="NCBI Taxonomy" id="2773715"/>
    <lineage>
        <taxon>Eukaryota</taxon>
        <taxon>Fungi</taxon>
        <taxon>Dikarya</taxon>
        <taxon>Ascomycota</taxon>
        <taxon>Pezizomycotina</taxon>
        <taxon>Dothideomycetes</taxon>
        <taxon>Dothideomycetidae</taxon>
        <taxon>Dothideales</taxon>
        <taxon>Saccotheciaceae</taxon>
        <taxon>Aureobasidium</taxon>
    </lineage>
</organism>
<evidence type="ECO:0000256" key="10">
    <source>
        <dbReference type="ARBA" id="ARBA00047984"/>
    </source>
</evidence>
<sequence length="384" mass="42751">MADGQGLDDIDAGKYIHFADFLHVVDKFLADIESNYDETTDSFDAMNLKTDLLRGIYAYGFERPSAFQQHAIMPAIKGKDVVAQARSGSGTTAAVSISVLQKIDPDVKACQVLILAPTRERAHQIQKVIATIGGFTNIECYACIGGTRIGDDTKALRDGRQSVVVGTPGRVHDMIHRRALCTDNIKTIVLNEADTILSRGFAEQVHDIFGILCQSTTTQVVLFSATMPQDVLEVITEFMRNPVRITIEKYETCLKGIKQFYVTVENEQEDWKVDSLSDLHKTITNRQAVIFCNTRGKVEWLTDKLTARNFAVSAIHRDMDAPQRDNTNPEDYIRRVGRGGGGRLGRKGVAINFVAADELRTMHEIEQFYGTQIEKMPTNAANLF</sequence>
<comment type="catalytic activity">
    <reaction evidence="10">
        <text>ATP + H2O = ADP + phosphate + H(+)</text>
        <dbReference type="Rhea" id="RHEA:13065"/>
        <dbReference type="ChEBI" id="CHEBI:15377"/>
        <dbReference type="ChEBI" id="CHEBI:15378"/>
        <dbReference type="ChEBI" id="CHEBI:30616"/>
        <dbReference type="ChEBI" id="CHEBI:43474"/>
        <dbReference type="ChEBI" id="CHEBI:456216"/>
        <dbReference type="EC" id="3.6.4.13"/>
    </reaction>
</comment>
<dbReference type="InterPro" id="IPR011545">
    <property type="entry name" value="DEAD/DEAH_box_helicase_dom"/>
</dbReference>
<dbReference type="PROSITE" id="PS51195">
    <property type="entry name" value="Q_MOTIF"/>
    <property type="match status" value="1"/>
</dbReference>
<evidence type="ECO:0000256" key="7">
    <source>
        <dbReference type="ARBA" id="ARBA00022840"/>
    </source>
</evidence>
<dbReference type="GO" id="GO:0016787">
    <property type="term" value="F:hydrolase activity"/>
    <property type="evidence" value="ECO:0007669"/>
    <property type="project" value="UniProtKB-KW"/>
</dbReference>
<feature type="domain" description="Helicase ATP-binding" evidence="12">
    <location>
        <begin position="72"/>
        <end position="245"/>
    </location>
</feature>
<keyword evidence="8" id="KW-0694">RNA-binding</keyword>
<dbReference type="PANTHER" id="PTHR47959">
    <property type="entry name" value="ATP-DEPENDENT RNA HELICASE RHLE-RELATED"/>
    <property type="match status" value="1"/>
</dbReference>
<protein>
    <recommendedName>
        <fullName evidence="2">RNA helicase</fullName>
        <ecNumber evidence="2">3.6.4.13</ecNumber>
    </recommendedName>
</protein>
<dbReference type="GO" id="GO:0003723">
    <property type="term" value="F:RNA binding"/>
    <property type="evidence" value="ECO:0007669"/>
    <property type="project" value="UniProtKB-KW"/>
</dbReference>
<dbReference type="GO" id="GO:0003724">
    <property type="term" value="F:RNA helicase activity"/>
    <property type="evidence" value="ECO:0007669"/>
    <property type="project" value="UniProtKB-EC"/>
</dbReference>
<evidence type="ECO:0000256" key="11">
    <source>
        <dbReference type="PROSITE-ProRule" id="PRU00552"/>
    </source>
</evidence>
<dbReference type="SUPFAM" id="SSF52540">
    <property type="entry name" value="P-loop containing nucleoside triphosphate hydrolases"/>
    <property type="match status" value="2"/>
</dbReference>
<keyword evidence="16" id="KW-1185">Reference proteome</keyword>
<feature type="domain" description="DEAD-box RNA helicase Q" evidence="14">
    <location>
        <begin position="41"/>
        <end position="69"/>
    </location>
</feature>
<keyword evidence="6" id="KW-0347">Helicase</keyword>
<dbReference type="GO" id="GO:0010467">
    <property type="term" value="P:gene expression"/>
    <property type="evidence" value="ECO:0007669"/>
    <property type="project" value="UniProtKB-ARBA"/>
</dbReference>
<dbReference type="GO" id="GO:0005829">
    <property type="term" value="C:cytosol"/>
    <property type="evidence" value="ECO:0007669"/>
    <property type="project" value="TreeGrafter"/>
</dbReference>
<reference evidence="15" key="1">
    <citation type="submission" date="2020-06" db="EMBL/GenBank/DDBJ databases">
        <authorList>
            <person name="Onetto C."/>
        </authorList>
    </citation>
    <scope>NUCLEOTIDE SEQUENCE</scope>
</reference>
<evidence type="ECO:0000259" key="12">
    <source>
        <dbReference type="PROSITE" id="PS51192"/>
    </source>
</evidence>
<comment type="caution">
    <text evidence="15">The sequence shown here is derived from an EMBL/GenBank/DDBJ whole genome shotgun (WGS) entry which is preliminary data.</text>
</comment>
<dbReference type="GO" id="GO:0042254">
    <property type="term" value="P:ribosome biogenesis"/>
    <property type="evidence" value="ECO:0007669"/>
    <property type="project" value="UniProtKB-KW"/>
</dbReference>
<keyword evidence="9" id="KW-0539">Nucleus</keyword>
<evidence type="ECO:0000259" key="14">
    <source>
        <dbReference type="PROSITE" id="PS51195"/>
    </source>
</evidence>
<dbReference type="EC" id="3.6.4.13" evidence="2"/>
<dbReference type="Pfam" id="PF00270">
    <property type="entry name" value="DEAD"/>
    <property type="match status" value="1"/>
</dbReference>